<dbReference type="PANTHER" id="PTHR10622:SF12">
    <property type="entry name" value="HET DOMAIN-CONTAINING PROTEIN"/>
    <property type="match status" value="1"/>
</dbReference>
<keyword evidence="2" id="KW-0472">Membrane</keyword>
<evidence type="ECO:0000259" key="3">
    <source>
        <dbReference type="Pfam" id="PF06985"/>
    </source>
</evidence>
<dbReference type="EMBL" id="ML143406">
    <property type="protein sequence ID" value="TBU30318.1"/>
    <property type="molecule type" value="Genomic_DNA"/>
</dbReference>
<keyword evidence="2" id="KW-0812">Transmembrane</keyword>
<evidence type="ECO:0000259" key="4">
    <source>
        <dbReference type="Pfam" id="PF26640"/>
    </source>
</evidence>
<proteinExistence type="predicted"/>
<dbReference type="PANTHER" id="PTHR10622">
    <property type="entry name" value="HET DOMAIN-CONTAINING PROTEIN"/>
    <property type="match status" value="1"/>
</dbReference>
<dbReference type="AlphaFoldDB" id="A0A4Q9MT46"/>
<feature type="domain" description="DUF8212" evidence="4">
    <location>
        <begin position="344"/>
        <end position="553"/>
    </location>
</feature>
<feature type="compositionally biased region" description="Basic and acidic residues" evidence="1">
    <location>
        <begin position="782"/>
        <end position="792"/>
    </location>
</feature>
<accession>A0A4Q9MT46</accession>
<dbReference type="Pfam" id="PF26640">
    <property type="entry name" value="DUF8212"/>
    <property type="match status" value="1"/>
</dbReference>
<dbReference type="OrthoDB" id="1938262at2759"/>
<organism evidence="5">
    <name type="scientific">Dichomitus squalens</name>
    <dbReference type="NCBI Taxonomy" id="114155"/>
    <lineage>
        <taxon>Eukaryota</taxon>
        <taxon>Fungi</taxon>
        <taxon>Dikarya</taxon>
        <taxon>Basidiomycota</taxon>
        <taxon>Agaricomycotina</taxon>
        <taxon>Agaricomycetes</taxon>
        <taxon>Polyporales</taxon>
        <taxon>Polyporaceae</taxon>
        <taxon>Dichomitus</taxon>
    </lineage>
</organism>
<feature type="transmembrane region" description="Helical" evidence="2">
    <location>
        <begin position="110"/>
        <end position="135"/>
    </location>
</feature>
<evidence type="ECO:0000313" key="5">
    <source>
        <dbReference type="EMBL" id="TBU30318.1"/>
    </source>
</evidence>
<keyword evidence="2" id="KW-1133">Transmembrane helix</keyword>
<dbReference type="Pfam" id="PF06985">
    <property type="entry name" value="HET"/>
    <property type="match status" value="1"/>
</dbReference>
<evidence type="ECO:0000256" key="2">
    <source>
        <dbReference type="SAM" id="Phobius"/>
    </source>
</evidence>
<dbReference type="InterPro" id="IPR010730">
    <property type="entry name" value="HET"/>
</dbReference>
<reference evidence="5" key="1">
    <citation type="submission" date="2019-01" db="EMBL/GenBank/DDBJ databases">
        <title>Draft genome sequences of three monokaryotic isolates of the white-rot basidiomycete fungus Dichomitus squalens.</title>
        <authorList>
            <consortium name="DOE Joint Genome Institute"/>
            <person name="Lopez S.C."/>
            <person name="Andreopoulos B."/>
            <person name="Pangilinan J."/>
            <person name="Lipzen A."/>
            <person name="Riley R."/>
            <person name="Ahrendt S."/>
            <person name="Ng V."/>
            <person name="Barry K."/>
            <person name="Daum C."/>
            <person name="Grigoriev I.V."/>
            <person name="Hilden K.S."/>
            <person name="Makela M.R."/>
            <person name="de Vries R.P."/>
        </authorList>
    </citation>
    <scope>NUCLEOTIDE SEQUENCE [LARGE SCALE GENOMIC DNA]</scope>
    <source>
        <strain evidence="5">OM18370.1</strain>
    </source>
</reference>
<feature type="compositionally biased region" description="Acidic residues" evidence="1">
    <location>
        <begin position="793"/>
        <end position="805"/>
    </location>
</feature>
<feature type="domain" description="Heterokaryon incompatibility" evidence="3">
    <location>
        <begin position="170"/>
        <end position="228"/>
    </location>
</feature>
<evidence type="ECO:0000256" key="1">
    <source>
        <dbReference type="SAM" id="MobiDB-lite"/>
    </source>
</evidence>
<feature type="compositionally biased region" description="Gly residues" evidence="1">
    <location>
        <begin position="768"/>
        <end position="778"/>
    </location>
</feature>
<feature type="region of interest" description="Disordered" evidence="1">
    <location>
        <begin position="735"/>
        <end position="805"/>
    </location>
</feature>
<dbReference type="InterPro" id="IPR058525">
    <property type="entry name" value="DUF8212"/>
</dbReference>
<sequence length="805" mass="90323">MKIRLLDTRTGHFVEKDAKTTRYAILSHVWNDVEQSYQDVRRIRSSYDDTGRLYFSGDSVAFRRRALQKTPVVGRSLTPFISRVQLFLSYDPVIQFILQFIFHHPTLIHYLWWIWILCLATITKDASFAVFALLFPLSSWALLAPYLGVSLESTSLVTIIGIFSIWDDPDLSSKIREACRVAREAGYDYLWIDSCCIDKASSSELTEAINSMYLWYSRADLCYAYLADVPSGEDPHGPESAFRKSRWHKRGWTLQELIAPSSVKFLADDWTEIGTKFTLFDLIEEITGIPEEALLHAKSLGEFSVAQRLSWAARRKTTREEDRAYTLLGIFNINMPTLYGEGSRALRRLQEEIVRRIPDLSLFAWNQYIYRGCKPDQDLVQALENAQSFKMWTPFEGTSTPFGSTISDFTAGGKIKAIPHDDVFRRLGLKDLPVPKYTSTSHGIRTKLPLIPLSSALCGEPRDPYRDAPPQSQWYLVILGCEHDDYPGALLGQVCYIPPSESGVEYLYYGYVTISYKPERGPFASDLFPLSPATIARCRDHIAVRTVYISEPERATAQSEDPRRQRHKTLNLVLPRKTRDALRAQGYTAELRGPDESHRTTHWLTLCNDDHRIAVEYQHTLEDEDHGQRLTIEANVKVLRPAPGSAGEMEVDSRAVRWEDFGSPWTSWGWSLNMKKVAFTHAAKQLTVQLAFDWAAPSRYILCVEVVTETLQDTAPTSPKSAYAEELQALGADDEKGAQDVEAEGEGSGGGVRSAVDDVRPGVLDSEGGAGGPEAGSGGEEDGARSESHGWDVDGEAEGEEGVSA</sequence>
<name>A0A4Q9MT46_9APHY</name>
<gene>
    <name evidence="5" type="ORF">BD311DRAFT_864091</name>
</gene>
<dbReference type="Proteomes" id="UP000292957">
    <property type="component" value="Unassembled WGS sequence"/>
</dbReference>
<protein>
    <submittedName>
        <fullName evidence="5">Uncharacterized protein</fullName>
    </submittedName>
</protein>